<organism evidence="6 7">
    <name type="scientific">Propylenella binzhouense</name>
    <dbReference type="NCBI Taxonomy" id="2555902"/>
    <lineage>
        <taxon>Bacteria</taxon>
        <taxon>Pseudomonadati</taxon>
        <taxon>Pseudomonadota</taxon>
        <taxon>Alphaproteobacteria</taxon>
        <taxon>Hyphomicrobiales</taxon>
        <taxon>Propylenellaceae</taxon>
        <taxon>Propylenella</taxon>
    </lineage>
</organism>
<evidence type="ECO:0000256" key="1">
    <source>
        <dbReference type="ARBA" id="ARBA00022741"/>
    </source>
</evidence>
<feature type="compositionally biased region" description="Low complexity" evidence="4">
    <location>
        <begin position="1"/>
        <end position="14"/>
    </location>
</feature>
<evidence type="ECO:0000313" key="7">
    <source>
        <dbReference type="Proteomes" id="UP000773614"/>
    </source>
</evidence>
<dbReference type="Pfam" id="PF16326">
    <property type="entry name" value="ABC_tran_CTD"/>
    <property type="match status" value="1"/>
</dbReference>
<sequence length="106" mass="11593">PLGPKPEAAQRAKPAPAPAAAPKPEGGRRRLSFKEKHALETLPNEIERLQGEARRLSARLAEPDFFGRDAAGFAEAAAALARAEARIAEAEEEWLRLEMLREEIEG</sequence>
<dbReference type="EMBL" id="SPKJ01000101">
    <property type="protein sequence ID" value="MYZ49861.1"/>
    <property type="molecule type" value="Genomic_DNA"/>
</dbReference>
<dbReference type="Gene3D" id="1.10.287.380">
    <property type="entry name" value="Valyl-tRNA synthetase, C-terminal domain"/>
    <property type="match status" value="1"/>
</dbReference>
<comment type="caution">
    <text evidence="6">The sequence shown here is derived from an EMBL/GenBank/DDBJ whole genome shotgun (WGS) entry which is preliminary data.</text>
</comment>
<keyword evidence="3" id="KW-0175">Coiled coil</keyword>
<feature type="region of interest" description="Disordered" evidence="4">
    <location>
        <begin position="1"/>
        <end position="30"/>
    </location>
</feature>
<accession>A0A964T7B3</accession>
<dbReference type="GO" id="GO:0005524">
    <property type="term" value="F:ATP binding"/>
    <property type="evidence" value="ECO:0007669"/>
    <property type="project" value="UniProtKB-KW"/>
</dbReference>
<dbReference type="AlphaFoldDB" id="A0A964T7B3"/>
<name>A0A964T7B3_9HYPH</name>
<keyword evidence="1" id="KW-0547">Nucleotide-binding</keyword>
<dbReference type="RefSeq" id="WP_246206507.1">
    <property type="nucleotide sequence ID" value="NZ_SPKJ01000101.1"/>
</dbReference>
<protein>
    <submittedName>
        <fullName evidence="6">ABC transporter ATP-binding protein</fullName>
    </submittedName>
</protein>
<evidence type="ECO:0000256" key="3">
    <source>
        <dbReference type="SAM" id="Coils"/>
    </source>
</evidence>
<proteinExistence type="predicted"/>
<evidence type="ECO:0000259" key="5">
    <source>
        <dbReference type="Pfam" id="PF16326"/>
    </source>
</evidence>
<keyword evidence="2 6" id="KW-0067">ATP-binding</keyword>
<feature type="coiled-coil region" evidence="3">
    <location>
        <begin position="39"/>
        <end position="100"/>
    </location>
</feature>
<dbReference type="InterPro" id="IPR032524">
    <property type="entry name" value="ABC_tran_C"/>
</dbReference>
<evidence type="ECO:0000256" key="4">
    <source>
        <dbReference type="SAM" id="MobiDB-lite"/>
    </source>
</evidence>
<dbReference type="InterPro" id="IPR037118">
    <property type="entry name" value="Val-tRNA_synth_C_sf"/>
</dbReference>
<evidence type="ECO:0000313" key="6">
    <source>
        <dbReference type="EMBL" id="MYZ49861.1"/>
    </source>
</evidence>
<evidence type="ECO:0000256" key="2">
    <source>
        <dbReference type="ARBA" id="ARBA00022840"/>
    </source>
</evidence>
<dbReference type="GO" id="GO:0003677">
    <property type="term" value="F:DNA binding"/>
    <property type="evidence" value="ECO:0007669"/>
    <property type="project" value="InterPro"/>
</dbReference>
<feature type="non-terminal residue" evidence="6">
    <location>
        <position position="1"/>
    </location>
</feature>
<keyword evidence="7" id="KW-1185">Reference proteome</keyword>
<gene>
    <name evidence="6" type="ORF">E4O86_19320</name>
</gene>
<dbReference type="Proteomes" id="UP000773614">
    <property type="component" value="Unassembled WGS sequence"/>
</dbReference>
<feature type="domain" description="ABC transporter Uup C-terminal" evidence="5">
    <location>
        <begin position="30"/>
        <end position="98"/>
    </location>
</feature>
<reference evidence="6" key="1">
    <citation type="submission" date="2019-03" db="EMBL/GenBank/DDBJ databases">
        <title>Afifella sp. nov., isolated from activated sludge.</title>
        <authorList>
            <person name="Li Q."/>
            <person name="Liu Y."/>
        </authorList>
    </citation>
    <scope>NUCLEOTIDE SEQUENCE</scope>
    <source>
        <strain evidence="6">L72</strain>
    </source>
</reference>